<feature type="transmembrane region" description="Helical" evidence="1">
    <location>
        <begin position="58"/>
        <end position="79"/>
    </location>
</feature>
<keyword evidence="3" id="KW-1185">Reference proteome</keyword>
<proteinExistence type="predicted"/>
<dbReference type="EMBL" id="JBHTHM010001116">
    <property type="protein sequence ID" value="MFD0786029.1"/>
    <property type="molecule type" value="Genomic_DNA"/>
</dbReference>
<feature type="non-terminal residue" evidence="2">
    <location>
        <position position="190"/>
    </location>
</feature>
<comment type="caution">
    <text evidence="2">The sequence shown here is derived from an EMBL/GenBank/DDBJ whole genome shotgun (WGS) entry which is preliminary data.</text>
</comment>
<evidence type="ECO:0000313" key="2">
    <source>
        <dbReference type="EMBL" id="MFD0786029.1"/>
    </source>
</evidence>
<reference evidence="3" key="1">
    <citation type="journal article" date="2019" name="Int. J. Syst. Evol. Microbiol.">
        <title>The Global Catalogue of Microorganisms (GCM) 10K type strain sequencing project: providing services to taxonomists for standard genome sequencing and annotation.</title>
        <authorList>
            <consortium name="The Broad Institute Genomics Platform"/>
            <consortium name="The Broad Institute Genome Sequencing Center for Infectious Disease"/>
            <person name="Wu L."/>
            <person name="Ma J."/>
        </authorList>
    </citation>
    <scope>NUCLEOTIDE SEQUENCE [LARGE SCALE GENOMIC DNA]</scope>
    <source>
        <strain evidence="3">JCM 32148</strain>
    </source>
</reference>
<accession>A0ABW3A5Y2</accession>
<evidence type="ECO:0000256" key="1">
    <source>
        <dbReference type="SAM" id="Phobius"/>
    </source>
</evidence>
<organism evidence="2 3">
    <name type="scientific">Micromonospora azadirachtae</name>
    <dbReference type="NCBI Taxonomy" id="1970735"/>
    <lineage>
        <taxon>Bacteria</taxon>
        <taxon>Bacillati</taxon>
        <taxon>Actinomycetota</taxon>
        <taxon>Actinomycetes</taxon>
        <taxon>Micromonosporales</taxon>
        <taxon>Micromonosporaceae</taxon>
        <taxon>Micromonospora</taxon>
    </lineage>
</organism>
<dbReference type="Proteomes" id="UP001597053">
    <property type="component" value="Unassembled WGS sequence"/>
</dbReference>
<keyword evidence="1" id="KW-1133">Transmembrane helix</keyword>
<name>A0ABW3A5Y2_9ACTN</name>
<gene>
    <name evidence="2" type="ORF">ACFQZ8_19175</name>
</gene>
<protein>
    <submittedName>
        <fullName evidence="2">Uncharacterized protein</fullName>
    </submittedName>
</protein>
<sequence length="190" mass="20403">MRWPRRLMSLLFVLALLAGPPVVLLSLFGPPVRGWPTAEQMRVWVVQPLTEQSLTIALTIAAWLVWLVLAYTVTIRVLARLRATVAWLRHLPLPTPLQATASGMAGAAVLGVNANAVTTPPPQPPLPVTAGSFDASEDTTAQVADATSRSDDGIAVAGGWLPREVAEQISAAAALVWLRRRRAYRPHPSG</sequence>
<keyword evidence="1" id="KW-0812">Transmembrane</keyword>
<keyword evidence="1" id="KW-0472">Membrane</keyword>
<evidence type="ECO:0000313" key="3">
    <source>
        <dbReference type="Proteomes" id="UP001597053"/>
    </source>
</evidence>